<evidence type="ECO:0000256" key="5">
    <source>
        <dbReference type="ARBA" id="ARBA00022989"/>
    </source>
</evidence>
<evidence type="ECO:0000256" key="8">
    <source>
        <dbReference type="SAM" id="Phobius"/>
    </source>
</evidence>
<dbReference type="EMBL" id="JAMTCK010000016">
    <property type="protein sequence ID" value="MCP2168890.1"/>
    <property type="molecule type" value="Genomic_DNA"/>
</dbReference>
<organism evidence="9 10">
    <name type="scientific">Goodfellowiella coeruleoviolacea</name>
    <dbReference type="NCBI Taxonomy" id="334858"/>
    <lineage>
        <taxon>Bacteria</taxon>
        <taxon>Bacillati</taxon>
        <taxon>Actinomycetota</taxon>
        <taxon>Actinomycetes</taxon>
        <taxon>Pseudonocardiales</taxon>
        <taxon>Pseudonocardiaceae</taxon>
        <taxon>Goodfellowiella</taxon>
    </lineage>
</organism>
<comment type="similarity">
    <text evidence="7">Belongs to the glycosyltransferase 87 family.</text>
</comment>
<feature type="transmembrane region" description="Helical" evidence="8">
    <location>
        <begin position="237"/>
        <end position="260"/>
    </location>
</feature>
<dbReference type="Proteomes" id="UP001206128">
    <property type="component" value="Unassembled WGS sequence"/>
</dbReference>
<evidence type="ECO:0000256" key="7">
    <source>
        <dbReference type="ARBA" id="ARBA00024033"/>
    </source>
</evidence>
<accession>A0AAE3KIV9</accession>
<protein>
    <submittedName>
        <fullName evidence="9">Alpha-1,2-mannosyltransferase</fullName>
    </submittedName>
</protein>
<evidence type="ECO:0000256" key="1">
    <source>
        <dbReference type="ARBA" id="ARBA00004651"/>
    </source>
</evidence>
<feature type="transmembrane region" description="Helical" evidence="8">
    <location>
        <begin position="344"/>
        <end position="361"/>
    </location>
</feature>
<keyword evidence="5 8" id="KW-1133">Transmembrane helix</keyword>
<keyword evidence="4 8" id="KW-0812">Transmembrane</keyword>
<keyword evidence="3" id="KW-0808">Transferase</keyword>
<evidence type="ECO:0000256" key="6">
    <source>
        <dbReference type="ARBA" id="ARBA00023136"/>
    </source>
</evidence>
<comment type="caution">
    <text evidence="9">The sequence shown here is derived from an EMBL/GenBank/DDBJ whole genome shotgun (WGS) entry which is preliminary data.</text>
</comment>
<name>A0AAE3KIV9_9PSEU</name>
<comment type="subcellular location">
    <subcellularLocation>
        <location evidence="1">Cell membrane</location>
        <topology evidence="1">Multi-pass membrane protein</topology>
    </subcellularLocation>
</comment>
<keyword evidence="2" id="KW-1003">Cell membrane</keyword>
<feature type="transmembrane region" description="Helical" evidence="8">
    <location>
        <begin position="104"/>
        <end position="121"/>
    </location>
</feature>
<evidence type="ECO:0000313" key="9">
    <source>
        <dbReference type="EMBL" id="MCP2168890.1"/>
    </source>
</evidence>
<evidence type="ECO:0000256" key="4">
    <source>
        <dbReference type="ARBA" id="ARBA00022692"/>
    </source>
</evidence>
<keyword evidence="6 8" id="KW-0472">Membrane</keyword>
<feature type="transmembrane region" description="Helical" evidence="8">
    <location>
        <begin position="152"/>
        <end position="173"/>
    </location>
</feature>
<evidence type="ECO:0000313" key="10">
    <source>
        <dbReference type="Proteomes" id="UP001206128"/>
    </source>
</evidence>
<keyword evidence="10" id="KW-1185">Reference proteome</keyword>
<evidence type="ECO:0000256" key="2">
    <source>
        <dbReference type="ARBA" id="ARBA00022475"/>
    </source>
</evidence>
<dbReference type="Pfam" id="PF09594">
    <property type="entry name" value="GT87"/>
    <property type="match status" value="1"/>
</dbReference>
<dbReference type="GO" id="GO:0005886">
    <property type="term" value="C:plasma membrane"/>
    <property type="evidence" value="ECO:0007669"/>
    <property type="project" value="UniProtKB-SubCell"/>
</dbReference>
<proteinExistence type="inferred from homology"/>
<evidence type="ECO:0000256" key="3">
    <source>
        <dbReference type="ARBA" id="ARBA00022679"/>
    </source>
</evidence>
<feature type="transmembrane region" description="Helical" evidence="8">
    <location>
        <begin position="272"/>
        <end position="288"/>
    </location>
</feature>
<feature type="transmembrane region" description="Helical" evidence="8">
    <location>
        <begin position="180"/>
        <end position="198"/>
    </location>
</feature>
<dbReference type="AlphaFoldDB" id="A0AAE3KIV9"/>
<dbReference type="GO" id="GO:0016758">
    <property type="term" value="F:hexosyltransferase activity"/>
    <property type="evidence" value="ECO:0007669"/>
    <property type="project" value="InterPro"/>
</dbReference>
<reference evidence="9" key="1">
    <citation type="submission" date="2022-06" db="EMBL/GenBank/DDBJ databases">
        <title>Genomic Encyclopedia of Archaeal and Bacterial Type Strains, Phase II (KMG-II): from individual species to whole genera.</title>
        <authorList>
            <person name="Goeker M."/>
        </authorList>
    </citation>
    <scope>NUCLEOTIDE SEQUENCE</scope>
    <source>
        <strain evidence="9">DSM 43935</strain>
    </source>
</reference>
<gene>
    <name evidence="9" type="ORF">LX83_005770</name>
</gene>
<feature type="transmembrane region" description="Helical" evidence="8">
    <location>
        <begin position="77"/>
        <end position="98"/>
    </location>
</feature>
<sequence>MLAVAVGLAVVSAAWVLIRYPGGQGDFAVYRAGARIVLDGGELYRNPVWSDLRFTYPPFAAVLLAPFALLSYATGSWLFTALSVVALGLALAVVFAVLNPPGHRLAWVGAALPLVLLLEPVRSTFGYGQINLLLMALVAVDCLVRRPRWPRGALVGIAAAIKLTPLAFVLFFLLNRDRRAALTSLATFACGALVGWLATPANSLDYWTSAIFDTRRIGALDYVGNESLRGVLAKAGILSPAMQVSVWAVGCLAVVAGTAVGMRRALLRNRTGAALVLNALAALLVSPISWSHHWVWLVPAVLVYADLGVRTRRWTCGCLAGAGVLVMFVSSLDGVGGTVLGAGGYFWFALAVLIITAFPILERAEQPRGDRQRDGEDAYPVLISSAVQCSRELRRDGKRAGVGGRGRGADG</sequence>
<dbReference type="InterPro" id="IPR018584">
    <property type="entry name" value="GT87"/>
</dbReference>